<dbReference type="Proteomes" id="UP000239388">
    <property type="component" value="Unassembled WGS sequence"/>
</dbReference>
<dbReference type="SUPFAM" id="SSF140566">
    <property type="entry name" value="FlgN-like"/>
    <property type="match status" value="1"/>
</dbReference>
<evidence type="ECO:0008006" key="3">
    <source>
        <dbReference type="Google" id="ProtNLM"/>
    </source>
</evidence>
<dbReference type="GO" id="GO:0044780">
    <property type="term" value="P:bacterial-type flagellum assembly"/>
    <property type="evidence" value="ECO:0007669"/>
    <property type="project" value="InterPro"/>
</dbReference>
<evidence type="ECO:0000313" key="1">
    <source>
        <dbReference type="EMBL" id="PQO29923.1"/>
    </source>
</evidence>
<evidence type="ECO:0000313" key="2">
    <source>
        <dbReference type="Proteomes" id="UP000239388"/>
    </source>
</evidence>
<accession>A0A2S8FCN5</accession>
<dbReference type="AlphaFoldDB" id="A0A2S8FCN5"/>
<reference evidence="1 2" key="1">
    <citation type="submission" date="2018-02" db="EMBL/GenBank/DDBJ databases">
        <title>Comparative genomes isolates from brazilian mangrove.</title>
        <authorList>
            <person name="Araujo J.E."/>
            <person name="Taketani R.G."/>
            <person name="Silva M.C.P."/>
            <person name="Loureco M.V."/>
            <person name="Andreote F.D."/>
        </authorList>
    </citation>
    <scope>NUCLEOTIDE SEQUENCE [LARGE SCALE GENOMIC DNA]</scope>
    <source>
        <strain evidence="1 2">NAP PRIS-MGV</strain>
    </source>
</reference>
<proteinExistence type="predicted"/>
<organism evidence="1 2">
    <name type="scientific">Blastopirellula marina</name>
    <dbReference type="NCBI Taxonomy" id="124"/>
    <lineage>
        <taxon>Bacteria</taxon>
        <taxon>Pseudomonadati</taxon>
        <taxon>Planctomycetota</taxon>
        <taxon>Planctomycetia</taxon>
        <taxon>Pirellulales</taxon>
        <taxon>Pirellulaceae</taxon>
        <taxon>Blastopirellula</taxon>
    </lineage>
</organism>
<dbReference type="InterPro" id="IPR036679">
    <property type="entry name" value="FlgN-like_sf"/>
</dbReference>
<dbReference type="EMBL" id="PUIB01000022">
    <property type="protein sequence ID" value="PQO29923.1"/>
    <property type="molecule type" value="Genomic_DNA"/>
</dbReference>
<name>A0A2S8FCN5_9BACT</name>
<sequence length="153" mass="17501">MPSVEETDQLVQLIDQKHEVLTQLLTLSQYQLRLAGHDDHISDLMRVLSAKQTLIERLTRIDRTIDPFRQQDPEARLWRSSSERTKCAQTSKQCEVILSELKAIEQRSTEVVSTHRDEIAAMLRETHTSSDSVTAYNNLDTQNTSCGFDLTAE</sequence>
<comment type="caution">
    <text evidence="1">The sequence shown here is derived from an EMBL/GenBank/DDBJ whole genome shotgun (WGS) entry which is preliminary data.</text>
</comment>
<dbReference type="RefSeq" id="WP_105357442.1">
    <property type="nucleotide sequence ID" value="NZ_PUIB01000022.1"/>
</dbReference>
<protein>
    <recommendedName>
        <fullName evidence="3">Flagellar protein FlgN</fullName>
    </recommendedName>
</protein>
<dbReference type="OrthoDB" id="276441at2"/>
<gene>
    <name evidence="1" type="ORF">C5Y98_21920</name>
</gene>